<dbReference type="PANTHER" id="PTHR47178:SF5">
    <property type="entry name" value="FAD-BINDING DOMAIN-CONTAINING PROTEIN"/>
    <property type="match status" value="1"/>
</dbReference>
<dbReference type="AlphaFoldDB" id="A0A841PHD4"/>
<evidence type="ECO:0000256" key="4">
    <source>
        <dbReference type="ARBA" id="ARBA00023033"/>
    </source>
</evidence>
<dbReference type="Proteomes" id="UP000568839">
    <property type="component" value="Unassembled WGS sequence"/>
</dbReference>
<keyword evidence="7" id="KW-1185">Reference proteome</keyword>
<organism evidence="6 7">
    <name type="scientific">Geomicrobium halophilum</name>
    <dbReference type="NCBI Taxonomy" id="549000"/>
    <lineage>
        <taxon>Bacteria</taxon>
        <taxon>Bacillati</taxon>
        <taxon>Bacillota</taxon>
        <taxon>Bacilli</taxon>
        <taxon>Bacillales</taxon>
        <taxon>Geomicrobium</taxon>
    </lineage>
</organism>
<proteinExistence type="predicted"/>
<keyword evidence="3" id="KW-0560">Oxidoreductase</keyword>
<evidence type="ECO:0000259" key="5">
    <source>
        <dbReference type="Pfam" id="PF01494"/>
    </source>
</evidence>
<dbReference type="PANTHER" id="PTHR47178">
    <property type="entry name" value="MONOOXYGENASE, FAD-BINDING"/>
    <property type="match status" value="1"/>
</dbReference>
<evidence type="ECO:0000256" key="3">
    <source>
        <dbReference type="ARBA" id="ARBA00023002"/>
    </source>
</evidence>
<evidence type="ECO:0000313" key="7">
    <source>
        <dbReference type="Proteomes" id="UP000568839"/>
    </source>
</evidence>
<comment type="caution">
    <text evidence="6">The sequence shown here is derived from an EMBL/GenBank/DDBJ whole genome shotgun (WGS) entry which is preliminary data.</text>
</comment>
<dbReference type="PRINTS" id="PR00420">
    <property type="entry name" value="RNGMNOXGNASE"/>
</dbReference>
<reference evidence="6 7" key="1">
    <citation type="submission" date="2020-08" db="EMBL/GenBank/DDBJ databases">
        <title>Genomic Encyclopedia of Type Strains, Phase IV (KMG-IV): sequencing the most valuable type-strain genomes for metagenomic binning, comparative biology and taxonomic classification.</title>
        <authorList>
            <person name="Goeker M."/>
        </authorList>
    </citation>
    <scope>NUCLEOTIDE SEQUENCE [LARGE SCALE GENOMIC DNA]</scope>
    <source>
        <strain evidence="6 7">DSM 21769</strain>
    </source>
</reference>
<dbReference type="Pfam" id="PF01494">
    <property type="entry name" value="FAD_binding_3"/>
    <property type="match status" value="1"/>
</dbReference>
<sequence>MHLSEEALKAIHKGLPSKFIQALKASGTGPESFQQFSILDHRGKTKFHFRQTDEEDLLMIGRLPLRKILAAELEGIIRWGAKFSYYENLESGVVIHFSNAKSEEVDILVGADGVHSSVARQLLGRETAQTAGVTAIAGKTMLTEHVRSVLYSDLFKGPSFAIGPGGIGMFLTLHDPKSTGDDNALIKSLDAIEEPYVIWSVGAADDKFHTTSKELDSKQLEIEAIQLIRKWDIRFLDLIKGSVSEETASFHFWFPSHLSPWENKRITLIGDAVHPMPPTGGLGASTAIIDAVNLAAQLLQNDRSTIALQKYQSFMLEYAPRAVEEARPPLVWQRRFANVFVRKLAMSVCLPLARRFISFKQRKGK</sequence>
<dbReference type="EMBL" id="JACHHJ010000001">
    <property type="protein sequence ID" value="MBB6448200.1"/>
    <property type="molecule type" value="Genomic_DNA"/>
</dbReference>
<keyword evidence="2" id="KW-0274">FAD</keyword>
<evidence type="ECO:0000256" key="2">
    <source>
        <dbReference type="ARBA" id="ARBA00022827"/>
    </source>
</evidence>
<accession>A0A841PHD4</accession>
<dbReference type="InterPro" id="IPR002938">
    <property type="entry name" value="FAD-bd"/>
</dbReference>
<protein>
    <submittedName>
        <fullName evidence="6">2-polyprenyl-6-methoxyphenol hydroxylase-like FAD-dependent oxidoreductase</fullName>
    </submittedName>
</protein>
<evidence type="ECO:0000256" key="1">
    <source>
        <dbReference type="ARBA" id="ARBA00022630"/>
    </source>
</evidence>
<name>A0A841PHD4_9BACL</name>
<dbReference type="InterPro" id="IPR036188">
    <property type="entry name" value="FAD/NAD-bd_sf"/>
</dbReference>
<dbReference type="GO" id="GO:0004497">
    <property type="term" value="F:monooxygenase activity"/>
    <property type="evidence" value="ECO:0007669"/>
    <property type="project" value="UniProtKB-KW"/>
</dbReference>
<dbReference type="Gene3D" id="3.50.50.60">
    <property type="entry name" value="FAD/NAD(P)-binding domain"/>
    <property type="match status" value="1"/>
</dbReference>
<dbReference type="GO" id="GO:0071949">
    <property type="term" value="F:FAD binding"/>
    <property type="evidence" value="ECO:0007669"/>
    <property type="project" value="InterPro"/>
</dbReference>
<keyword evidence="1" id="KW-0285">Flavoprotein</keyword>
<dbReference type="RefSeq" id="WP_184402222.1">
    <property type="nucleotide sequence ID" value="NZ_JACHHJ010000001.1"/>
</dbReference>
<gene>
    <name evidence="6" type="ORF">HNR44_000149</name>
</gene>
<dbReference type="SUPFAM" id="SSF51905">
    <property type="entry name" value="FAD/NAD(P)-binding domain"/>
    <property type="match status" value="1"/>
</dbReference>
<evidence type="ECO:0000313" key="6">
    <source>
        <dbReference type="EMBL" id="MBB6448200.1"/>
    </source>
</evidence>
<keyword evidence="4" id="KW-0503">Monooxygenase</keyword>
<feature type="domain" description="FAD-binding" evidence="5">
    <location>
        <begin position="106"/>
        <end position="323"/>
    </location>
</feature>